<name>J5KH66_9GAMM</name>
<sequence>MIIEKNIKLIQKLIRNISLMFLLFVFSVALLQAQEVEEVVVQGTFIPDEKRDTSEISAILDSSEIERTGDDNIAVALTRLTGLSLVRGKYVYVRGLGERYSAATLNGLGLPSPEPLKRVVPLDLFPTQIVESSIVQKTYSADMPGEFGGGIIEINTKAVPDDRVLSLSFSSGFNSAASLKDGLLYEGGSDDDFGYDDGTRNIPDFIQNAIKQNKKLDRSNFTTFELANAGREFENSNLWVIQEGNIPLDSSANLTFGNQIDASNFEDIFNAPGLSMGYIATFGIRNSWDHKEGIRQTGDIQGQGDGTSNVIISNDKTFRSTSNDVTTYGMVVLGAETDATEIKYTGLKIHKGSKEARILEGYDSSDSGNVREDFTEFFERELTNHQLNFSTYFDNGMTLEIKGSTGEASRNAPYERVVFYEDTNDLGYWRYDVNTGRNQTQFSYVEDEIDNIGIDLQIPLTISDTEVELKFGSELKENFREAEVRSFRFLAEGGPIPTEGLDNRIDYIFADKNFDPSRLIVIENTAASSPAGYLGDLKTKAFYISADAYLNENFRLALGLRNEHGEQSVNTYDVFQPNDGSIERLIDESYSLPSFTLTYLPDFDENLQLRFGVSKTIARPTFRELSPTLFVDVDTDRVVAGSLYLENSEIDNIDLRLEYYWGFNQFATLGFFIKDIEKPIEEVVNESGDLVITSFQNVPAAELRGFEIEYERVFDSLLPNLNWAKTKEFLIKMNFTQTESEVVYAADDVYINSQGAPVLASNLFLNGRDTRLQGQSDQIANLQFGYDDLQNGSSATLIINYVSDRVRARGIDVLPDVIEEPPLLVDFIYSRDISFSKNDMSISLELRNLLDEEYYAAMANTAIYDQYDLGRSVSIGFKLNF</sequence>
<keyword evidence="5" id="KW-0675">Receptor</keyword>
<comment type="subcellular location">
    <subcellularLocation>
        <location evidence="1">Cell outer membrane</location>
    </subcellularLocation>
</comment>
<keyword evidence="3" id="KW-0998">Cell outer membrane</keyword>
<protein>
    <submittedName>
        <fullName evidence="5">TonB-dependent receptor</fullName>
    </submittedName>
</protein>
<evidence type="ECO:0000256" key="3">
    <source>
        <dbReference type="ARBA" id="ARBA00023237"/>
    </source>
</evidence>
<dbReference type="PANTHER" id="PTHR40980:SF5">
    <property type="entry name" value="TONB-DEPENDENT RECEPTOR"/>
    <property type="match status" value="1"/>
</dbReference>
<gene>
    <name evidence="5" type="ORF">NT02SARS_1323</name>
</gene>
<dbReference type="Proteomes" id="UP000010116">
    <property type="component" value="Unassembled WGS sequence"/>
</dbReference>
<proteinExistence type="predicted"/>
<dbReference type="HOGENOM" id="CLU_006935_0_0_6"/>
<keyword evidence="2" id="KW-0472">Membrane</keyword>
<dbReference type="EMBL" id="JH611193">
    <property type="protein sequence ID" value="EJP72361.1"/>
    <property type="molecule type" value="Genomic_DNA"/>
</dbReference>
<dbReference type="AlphaFoldDB" id="J5KH66"/>
<dbReference type="InterPro" id="IPR012910">
    <property type="entry name" value="Plug_dom"/>
</dbReference>
<evidence type="ECO:0000259" key="4">
    <source>
        <dbReference type="Pfam" id="PF07715"/>
    </source>
</evidence>
<evidence type="ECO:0000313" key="6">
    <source>
        <dbReference type="Proteomes" id="UP000010116"/>
    </source>
</evidence>
<dbReference type="InterPro" id="IPR037066">
    <property type="entry name" value="Plug_dom_sf"/>
</dbReference>
<dbReference type="SUPFAM" id="SSF56935">
    <property type="entry name" value="Porins"/>
    <property type="match status" value="1"/>
</dbReference>
<reference evidence="5 6" key="1">
    <citation type="journal article" date="2012" name="ISME J.">
        <title>Genomic insights to SAR86, an abundant and uncultivated marine bacterial lineage.</title>
        <authorList>
            <person name="Dupont C.L."/>
            <person name="Rusch D.B."/>
            <person name="Yooseph S."/>
            <person name="Lombardo M.J."/>
            <person name="Richter R.A."/>
            <person name="Valas R."/>
            <person name="Novotny M."/>
            <person name="Yee-Greenbaum J."/>
            <person name="Selengut J.D."/>
            <person name="Haft D.H."/>
            <person name="Halpern A.L."/>
            <person name="Lasken R.S."/>
            <person name="Nealson K."/>
            <person name="Friedman R."/>
            <person name="Venter J.C."/>
        </authorList>
    </citation>
    <scope>NUCLEOTIDE SEQUENCE [LARGE SCALE GENOMIC DNA]</scope>
</reference>
<feature type="domain" description="TonB-dependent receptor plug" evidence="4">
    <location>
        <begin position="50"/>
        <end position="145"/>
    </location>
</feature>
<evidence type="ECO:0000313" key="5">
    <source>
        <dbReference type="EMBL" id="EJP72361.1"/>
    </source>
</evidence>
<dbReference type="PANTHER" id="PTHR40980">
    <property type="entry name" value="PLUG DOMAIN-CONTAINING PROTEIN"/>
    <property type="match status" value="1"/>
</dbReference>
<dbReference type="Gene3D" id="2.40.170.20">
    <property type="entry name" value="TonB-dependent receptor, beta-barrel domain"/>
    <property type="match status" value="1"/>
</dbReference>
<dbReference type="Pfam" id="PF07715">
    <property type="entry name" value="Plug"/>
    <property type="match status" value="1"/>
</dbReference>
<organism evidence="5 6">
    <name type="scientific">SAR86 cluster bacterium SAR86B</name>
    <dbReference type="NCBI Taxonomy" id="1123867"/>
    <lineage>
        <taxon>Bacteria</taxon>
        <taxon>Pseudomonadati</taxon>
        <taxon>Pseudomonadota</taxon>
        <taxon>Gammaproteobacteria</taxon>
        <taxon>SAR86 cluster</taxon>
    </lineage>
</organism>
<dbReference type="InterPro" id="IPR036942">
    <property type="entry name" value="Beta-barrel_TonB_sf"/>
</dbReference>
<evidence type="ECO:0000256" key="1">
    <source>
        <dbReference type="ARBA" id="ARBA00004442"/>
    </source>
</evidence>
<dbReference type="Gene3D" id="2.170.130.10">
    <property type="entry name" value="TonB-dependent receptor, plug domain"/>
    <property type="match status" value="1"/>
</dbReference>
<accession>J5KH66</accession>
<dbReference type="GO" id="GO:0009279">
    <property type="term" value="C:cell outer membrane"/>
    <property type="evidence" value="ECO:0007669"/>
    <property type="project" value="UniProtKB-SubCell"/>
</dbReference>
<evidence type="ECO:0000256" key="2">
    <source>
        <dbReference type="ARBA" id="ARBA00023136"/>
    </source>
</evidence>